<dbReference type="InterPro" id="IPR013328">
    <property type="entry name" value="6PGD_dom2"/>
</dbReference>
<dbReference type="SUPFAM" id="SSF51735">
    <property type="entry name" value="NAD(P)-binding Rossmann-fold domains"/>
    <property type="match status" value="1"/>
</dbReference>
<gene>
    <name evidence="8" type="ORF">DWV67_00660</name>
    <name evidence="7" type="ORF">DXB12_04705</name>
</gene>
<accession>A0A395XRY1</accession>
<comment type="function">
    <text evidence="4">Catalyzes the NADPH-dependent reduction of ketopantoate into pantoic acid.</text>
</comment>
<reference evidence="9 10" key="1">
    <citation type="submission" date="2018-08" db="EMBL/GenBank/DDBJ databases">
        <title>A genome reference for cultivated species of the human gut microbiota.</title>
        <authorList>
            <person name="Zou Y."/>
            <person name="Xue W."/>
            <person name="Luo G."/>
        </authorList>
    </citation>
    <scope>NUCLEOTIDE SEQUENCE [LARGE SCALE GENOMIC DNA]</scope>
    <source>
        <strain evidence="8 10">AF12-11</strain>
        <strain evidence="7 9">OM02-12</strain>
    </source>
</reference>
<dbReference type="InterPro" id="IPR003710">
    <property type="entry name" value="ApbA"/>
</dbReference>
<proteinExistence type="inferred from homology"/>
<dbReference type="Pfam" id="PF08546">
    <property type="entry name" value="ApbA_C"/>
    <property type="match status" value="1"/>
</dbReference>
<evidence type="ECO:0000256" key="1">
    <source>
        <dbReference type="ARBA" id="ARBA00007870"/>
    </source>
</evidence>
<dbReference type="InterPro" id="IPR051402">
    <property type="entry name" value="KPR-Related"/>
</dbReference>
<comment type="caution">
    <text evidence="8">The sequence shown here is derived from an EMBL/GenBank/DDBJ whole genome shotgun (WGS) entry which is preliminary data.</text>
</comment>
<evidence type="ECO:0000259" key="5">
    <source>
        <dbReference type="Pfam" id="PF02558"/>
    </source>
</evidence>
<dbReference type="PANTHER" id="PTHR21708:SF26">
    <property type="entry name" value="2-DEHYDROPANTOATE 2-REDUCTASE"/>
    <property type="match status" value="1"/>
</dbReference>
<evidence type="ECO:0000313" key="8">
    <source>
        <dbReference type="EMBL" id="RGW55961.1"/>
    </source>
</evidence>
<dbReference type="InterPro" id="IPR013332">
    <property type="entry name" value="KPR_N"/>
</dbReference>
<dbReference type="AlphaFoldDB" id="A0A395XRY1"/>
<dbReference type="Gene3D" id="1.10.1040.10">
    <property type="entry name" value="N-(1-d-carboxylethyl)-l-norvaline Dehydrogenase, domain 2"/>
    <property type="match status" value="1"/>
</dbReference>
<dbReference type="GO" id="GO:0005737">
    <property type="term" value="C:cytoplasm"/>
    <property type="evidence" value="ECO:0007669"/>
    <property type="project" value="TreeGrafter"/>
</dbReference>
<comment type="catalytic activity">
    <reaction evidence="4">
        <text>(R)-pantoate + NADP(+) = 2-dehydropantoate + NADPH + H(+)</text>
        <dbReference type="Rhea" id="RHEA:16233"/>
        <dbReference type="ChEBI" id="CHEBI:11561"/>
        <dbReference type="ChEBI" id="CHEBI:15378"/>
        <dbReference type="ChEBI" id="CHEBI:15980"/>
        <dbReference type="ChEBI" id="CHEBI:57783"/>
        <dbReference type="ChEBI" id="CHEBI:58349"/>
        <dbReference type="EC" id="1.1.1.169"/>
    </reaction>
</comment>
<sequence length="305" mass="33880">MEIKSAALIGVGAVGSYFAYGLPAKLGDRFCVIASGKRKERLEKEGIYINGARCPLNPKTAQKAGKVDLVLVATKQTALPEIMDDISALVGENTIVLSLLNGVTSEEIIGNEIGMEHMLYSLMRIDAVRDGNHMELHFDRIAGVFFGEKDHTEPTERVQAVLDLFEGTSVRANFVSDIMTDLWLKYVSNVSQNLPQAILGVGFGAYKDSEHVRAVATGLWQEVVQVAAKKGVRLPERLLLFRGTVKEARFSTLQDLDAGRHTEIDIFAGEMMRMGKEFEIPVPYCEYTYHMIKALEEKNDGKFNY</sequence>
<evidence type="ECO:0000256" key="3">
    <source>
        <dbReference type="ARBA" id="ARBA00023002"/>
    </source>
</evidence>
<name>A0A395XRY1_9FIRM</name>
<dbReference type="UniPathway" id="UPA00028">
    <property type="reaction ID" value="UER00004"/>
</dbReference>
<dbReference type="GO" id="GO:0015940">
    <property type="term" value="P:pantothenate biosynthetic process"/>
    <property type="evidence" value="ECO:0007669"/>
    <property type="project" value="UniProtKB-UniPathway"/>
</dbReference>
<dbReference type="SUPFAM" id="SSF48179">
    <property type="entry name" value="6-phosphogluconate dehydrogenase C-terminal domain-like"/>
    <property type="match status" value="1"/>
</dbReference>
<dbReference type="Proteomes" id="UP000266376">
    <property type="component" value="Unassembled WGS sequence"/>
</dbReference>
<dbReference type="InterPro" id="IPR008927">
    <property type="entry name" value="6-PGluconate_DH-like_C_sf"/>
</dbReference>
<feature type="domain" description="Ketopantoate reductase N-terminal" evidence="5">
    <location>
        <begin position="7"/>
        <end position="135"/>
    </location>
</feature>
<evidence type="ECO:0000256" key="2">
    <source>
        <dbReference type="ARBA" id="ARBA00022857"/>
    </source>
</evidence>
<evidence type="ECO:0000259" key="6">
    <source>
        <dbReference type="Pfam" id="PF08546"/>
    </source>
</evidence>
<dbReference type="EMBL" id="QSVQ01000004">
    <property type="protein sequence ID" value="RGO52623.1"/>
    <property type="molecule type" value="Genomic_DNA"/>
</dbReference>
<evidence type="ECO:0000313" key="7">
    <source>
        <dbReference type="EMBL" id="RGO52623.1"/>
    </source>
</evidence>
<organism evidence="8 10">
    <name type="scientific">Dorea formicigenerans</name>
    <dbReference type="NCBI Taxonomy" id="39486"/>
    <lineage>
        <taxon>Bacteria</taxon>
        <taxon>Bacillati</taxon>
        <taxon>Bacillota</taxon>
        <taxon>Clostridia</taxon>
        <taxon>Lachnospirales</taxon>
        <taxon>Lachnospiraceae</taxon>
        <taxon>Dorea</taxon>
    </lineage>
</organism>
<dbReference type="Pfam" id="PF02558">
    <property type="entry name" value="ApbA"/>
    <property type="match status" value="1"/>
</dbReference>
<dbReference type="EC" id="1.1.1.169" evidence="4"/>
<protein>
    <recommendedName>
        <fullName evidence="4">2-dehydropantoate 2-reductase</fullName>
        <ecNumber evidence="4">1.1.1.169</ecNumber>
    </recommendedName>
    <alternativeName>
        <fullName evidence="4">Ketopantoate reductase</fullName>
    </alternativeName>
</protein>
<comment type="pathway">
    <text evidence="4">Cofactor biosynthesis; (R)-pantothenate biosynthesis; (R)-pantoate from 3-methyl-2-oxobutanoate: step 2/2.</text>
</comment>
<comment type="similarity">
    <text evidence="1 4">Belongs to the ketopantoate reductase family.</text>
</comment>
<dbReference type="PANTHER" id="PTHR21708">
    <property type="entry name" value="PROBABLE 2-DEHYDROPANTOATE 2-REDUCTASE"/>
    <property type="match status" value="1"/>
</dbReference>
<dbReference type="Proteomes" id="UP000261055">
    <property type="component" value="Unassembled WGS sequence"/>
</dbReference>
<keyword evidence="4" id="KW-0566">Pantothenate biosynthesis</keyword>
<dbReference type="GO" id="GO:0008677">
    <property type="term" value="F:2-dehydropantoate 2-reductase activity"/>
    <property type="evidence" value="ECO:0007669"/>
    <property type="project" value="UniProtKB-EC"/>
</dbReference>
<evidence type="ECO:0000313" key="9">
    <source>
        <dbReference type="Proteomes" id="UP000261055"/>
    </source>
</evidence>
<evidence type="ECO:0000313" key="10">
    <source>
        <dbReference type="Proteomes" id="UP000266376"/>
    </source>
</evidence>
<dbReference type="InterPro" id="IPR013752">
    <property type="entry name" value="KPA_reductase"/>
</dbReference>
<keyword evidence="3 4" id="KW-0560">Oxidoreductase</keyword>
<dbReference type="RefSeq" id="WP_117613095.1">
    <property type="nucleotide sequence ID" value="NZ_QSVQ01000004.1"/>
</dbReference>
<dbReference type="EMBL" id="QSAJ01000001">
    <property type="protein sequence ID" value="RGW55961.1"/>
    <property type="molecule type" value="Genomic_DNA"/>
</dbReference>
<dbReference type="InterPro" id="IPR036291">
    <property type="entry name" value="NAD(P)-bd_dom_sf"/>
</dbReference>
<keyword evidence="9" id="KW-1185">Reference proteome</keyword>
<dbReference type="Gene3D" id="3.40.50.720">
    <property type="entry name" value="NAD(P)-binding Rossmann-like Domain"/>
    <property type="match status" value="1"/>
</dbReference>
<evidence type="ECO:0000256" key="4">
    <source>
        <dbReference type="RuleBase" id="RU362068"/>
    </source>
</evidence>
<feature type="domain" description="Ketopantoate reductase C-terminal" evidence="6">
    <location>
        <begin position="177"/>
        <end position="296"/>
    </location>
</feature>
<dbReference type="NCBIfam" id="TIGR00745">
    <property type="entry name" value="apbA_panE"/>
    <property type="match status" value="1"/>
</dbReference>
<keyword evidence="2 4" id="KW-0521">NADP</keyword>